<keyword evidence="1" id="KW-1133">Transmembrane helix</keyword>
<evidence type="ECO:0000313" key="3">
    <source>
        <dbReference type="Proteomes" id="UP001303046"/>
    </source>
</evidence>
<name>A0ABR1D060_NECAM</name>
<evidence type="ECO:0000256" key="1">
    <source>
        <dbReference type="SAM" id="Phobius"/>
    </source>
</evidence>
<keyword evidence="1" id="KW-0812">Transmembrane</keyword>
<dbReference type="Pfam" id="PF21525">
    <property type="entry name" value="Nlp36"/>
    <property type="match status" value="1"/>
</dbReference>
<proteinExistence type="predicted"/>
<comment type="caution">
    <text evidence="2">The sequence shown here is derived from an EMBL/GenBank/DDBJ whole genome shotgun (WGS) entry which is preliminary data.</text>
</comment>
<dbReference type="Proteomes" id="UP001303046">
    <property type="component" value="Unassembled WGS sequence"/>
</dbReference>
<feature type="transmembrane region" description="Helical" evidence="1">
    <location>
        <begin position="54"/>
        <end position="76"/>
    </location>
</feature>
<reference evidence="2 3" key="1">
    <citation type="submission" date="2023-08" db="EMBL/GenBank/DDBJ databases">
        <title>A Necator americanus chromosomal reference genome.</title>
        <authorList>
            <person name="Ilik V."/>
            <person name="Petrzelkova K.J."/>
            <person name="Pardy F."/>
            <person name="Fuh T."/>
            <person name="Niatou-Singa F.S."/>
            <person name="Gouil Q."/>
            <person name="Baker L."/>
            <person name="Ritchie M.E."/>
            <person name="Jex A.R."/>
            <person name="Gazzola D."/>
            <person name="Li H."/>
            <person name="Toshio Fujiwara R."/>
            <person name="Zhan B."/>
            <person name="Aroian R.V."/>
            <person name="Pafco B."/>
            <person name="Schwarz E.M."/>
        </authorList>
    </citation>
    <scope>NUCLEOTIDE SEQUENCE [LARGE SCALE GENOMIC DNA]</scope>
    <source>
        <strain evidence="2 3">Aroian</strain>
        <tissue evidence="2">Whole animal</tissue>
    </source>
</reference>
<gene>
    <name evidence="2" type="primary">Necator_chrIII.g11703</name>
    <name evidence="2" type="ORF">RB195_010938</name>
</gene>
<keyword evidence="1" id="KW-0472">Membrane</keyword>
<dbReference type="EMBL" id="JAVFWL010000003">
    <property type="protein sequence ID" value="KAK6743942.1"/>
    <property type="molecule type" value="Genomic_DNA"/>
</dbReference>
<keyword evidence="3" id="KW-1185">Reference proteome</keyword>
<organism evidence="2 3">
    <name type="scientific">Necator americanus</name>
    <name type="common">Human hookworm</name>
    <dbReference type="NCBI Taxonomy" id="51031"/>
    <lineage>
        <taxon>Eukaryota</taxon>
        <taxon>Metazoa</taxon>
        <taxon>Ecdysozoa</taxon>
        <taxon>Nematoda</taxon>
        <taxon>Chromadorea</taxon>
        <taxon>Rhabditida</taxon>
        <taxon>Rhabditina</taxon>
        <taxon>Rhabditomorpha</taxon>
        <taxon>Strongyloidea</taxon>
        <taxon>Ancylostomatidae</taxon>
        <taxon>Bunostominae</taxon>
        <taxon>Necator</taxon>
    </lineage>
</organism>
<evidence type="ECO:0000313" key="2">
    <source>
        <dbReference type="EMBL" id="KAK6743942.1"/>
    </source>
</evidence>
<protein>
    <submittedName>
        <fullName evidence="2">Uncharacterized protein</fullName>
    </submittedName>
</protein>
<accession>A0ABR1D060</accession>
<sequence length="128" mass="14793">MRLRAFRGGAQNLQRDSAPQRICTAIPLMDFSIERSVKKLTLAMSIDLKQNLDVIDYFGALVVWVIFFSILFIVSVTCINWCCIQKHDDITVLEEWGYNHKLHMRMGPHRPSVVARNVRHPLKEDNAL</sequence>